<comment type="caution">
    <text evidence="20">The sequence shown here is derived from an EMBL/GenBank/DDBJ whole genome shotgun (WGS) entry which is preliminary data.</text>
</comment>
<feature type="domain" description="Chitin-binding type-1" evidence="18">
    <location>
        <begin position="637"/>
        <end position="680"/>
    </location>
</feature>
<evidence type="ECO:0000256" key="7">
    <source>
        <dbReference type="ARBA" id="ARBA00022723"/>
    </source>
</evidence>
<evidence type="ECO:0000256" key="8">
    <source>
        <dbReference type="ARBA" id="ARBA00022729"/>
    </source>
</evidence>
<proteinExistence type="predicted"/>
<keyword evidence="13 16" id="KW-0326">Glycosidase</keyword>
<dbReference type="InterPro" id="IPR036861">
    <property type="entry name" value="Endochitinase-like_sf"/>
</dbReference>
<keyword evidence="8" id="KW-0732">Signal</keyword>
<feature type="disulfide bond" evidence="15">
    <location>
        <begin position="516"/>
        <end position="530"/>
    </location>
</feature>
<evidence type="ECO:0000313" key="21">
    <source>
        <dbReference type="Proteomes" id="UP000034841"/>
    </source>
</evidence>
<keyword evidence="10" id="KW-0146">Chitin degradation</keyword>
<dbReference type="GO" id="GO:0008061">
    <property type="term" value="F:chitin binding"/>
    <property type="evidence" value="ECO:0007669"/>
    <property type="project" value="UniProtKB-UniRule"/>
</dbReference>
<evidence type="ECO:0000256" key="10">
    <source>
        <dbReference type="ARBA" id="ARBA00023024"/>
    </source>
</evidence>
<dbReference type="PROSITE" id="PS51910">
    <property type="entry name" value="GH18_2"/>
    <property type="match status" value="1"/>
</dbReference>
<feature type="disulfide bond" evidence="15">
    <location>
        <begin position="436"/>
        <end position="448"/>
    </location>
</feature>
<dbReference type="InterPro" id="IPR018371">
    <property type="entry name" value="Chitin-binding_1_CS"/>
</dbReference>
<keyword evidence="14" id="KW-0624">Polysaccharide degradation</keyword>
<dbReference type="PROSITE" id="PS00026">
    <property type="entry name" value="CHIT_BIND_I_1"/>
    <property type="match status" value="2"/>
</dbReference>
<dbReference type="AlphaFoldDB" id="A0A0F8BQ26"/>
<dbReference type="Gene3D" id="3.20.20.80">
    <property type="entry name" value="Glycosidases"/>
    <property type="match status" value="1"/>
</dbReference>
<evidence type="ECO:0000256" key="3">
    <source>
        <dbReference type="ARBA" id="ARBA00004613"/>
    </source>
</evidence>
<dbReference type="Pfam" id="PF00187">
    <property type="entry name" value="Chitin_bind_1"/>
    <property type="match status" value="5"/>
</dbReference>
<feature type="disulfide bond" evidence="15">
    <location>
        <begin position="511"/>
        <end position="523"/>
    </location>
</feature>
<dbReference type="SMART" id="SM00270">
    <property type="entry name" value="ChtBD1"/>
    <property type="match status" value="5"/>
</dbReference>
<feature type="compositionally biased region" description="Basic and acidic residues" evidence="17">
    <location>
        <begin position="619"/>
        <end position="631"/>
    </location>
</feature>
<keyword evidence="12" id="KW-0170">Cobalt</keyword>
<comment type="catalytic activity">
    <reaction evidence="1">
        <text>Random endo-hydrolysis of N-acetyl-beta-D-glucosaminide (1-&gt;4)-beta-linkages in chitin and chitodextrins.</text>
        <dbReference type="EC" id="3.2.1.14"/>
    </reaction>
</comment>
<evidence type="ECO:0000256" key="6">
    <source>
        <dbReference type="ARBA" id="ARBA00022669"/>
    </source>
</evidence>
<dbReference type="Pfam" id="PF00704">
    <property type="entry name" value="Glyco_hydro_18"/>
    <property type="match status" value="2"/>
</dbReference>
<evidence type="ECO:0000259" key="19">
    <source>
        <dbReference type="PROSITE" id="PS51910"/>
    </source>
</evidence>
<protein>
    <recommendedName>
        <fullName evidence="4">chitinase</fullName>
        <ecNumber evidence="4">3.2.1.14</ecNumber>
    </recommendedName>
</protein>
<dbReference type="OrthoDB" id="73875at2759"/>
<keyword evidence="21" id="KW-1185">Reference proteome</keyword>
<feature type="region of interest" description="Disordered" evidence="17">
    <location>
        <begin position="613"/>
        <end position="634"/>
    </location>
</feature>
<keyword evidence="11" id="KW-0119">Carbohydrate metabolism</keyword>
<evidence type="ECO:0000259" key="18">
    <source>
        <dbReference type="PROSITE" id="PS50941"/>
    </source>
</evidence>
<evidence type="ECO:0000256" key="1">
    <source>
        <dbReference type="ARBA" id="ARBA00000822"/>
    </source>
</evidence>
<feature type="domain" description="Chitin-binding type-1" evidence="18">
    <location>
        <begin position="566"/>
        <end position="609"/>
    </location>
</feature>
<feature type="disulfide bond" evidence="15">
    <location>
        <begin position="653"/>
        <end position="667"/>
    </location>
</feature>
<keyword evidence="5" id="KW-0964">Secreted</keyword>
<feature type="disulfide bond" evidence="15">
    <location>
        <begin position="577"/>
        <end position="589"/>
    </location>
</feature>
<feature type="region of interest" description="Disordered" evidence="17">
    <location>
        <begin position="473"/>
        <end position="501"/>
    </location>
</feature>
<evidence type="ECO:0000256" key="12">
    <source>
        <dbReference type="ARBA" id="ARBA00023285"/>
    </source>
</evidence>
<evidence type="ECO:0000256" key="4">
    <source>
        <dbReference type="ARBA" id="ARBA00012729"/>
    </source>
</evidence>
<dbReference type="GO" id="GO:0008843">
    <property type="term" value="F:endochitinase activity"/>
    <property type="evidence" value="ECO:0007669"/>
    <property type="project" value="UniProtKB-EC"/>
</dbReference>
<feature type="disulfide bond" evidence="15">
    <location>
        <begin position="648"/>
        <end position="660"/>
    </location>
</feature>
<feature type="domain" description="GH18" evidence="19">
    <location>
        <begin position="60"/>
        <end position="785"/>
    </location>
</feature>
<dbReference type="Gene3D" id="3.30.60.10">
    <property type="entry name" value="Endochitinase-like"/>
    <property type="match status" value="5"/>
</dbReference>
<comment type="cofactor">
    <cofactor evidence="2">
        <name>Co(2+)</name>
        <dbReference type="ChEBI" id="CHEBI:48828"/>
    </cofactor>
</comment>
<dbReference type="InterPro" id="IPR011583">
    <property type="entry name" value="Chitinase_II/V-like_cat"/>
</dbReference>
<evidence type="ECO:0000256" key="11">
    <source>
        <dbReference type="ARBA" id="ARBA00023277"/>
    </source>
</evidence>
<evidence type="ECO:0000256" key="16">
    <source>
        <dbReference type="RuleBase" id="RU000489"/>
    </source>
</evidence>
<dbReference type="SUPFAM" id="SSF51445">
    <property type="entry name" value="(Trans)glycosidases"/>
    <property type="match status" value="1"/>
</dbReference>
<evidence type="ECO:0000313" key="20">
    <source>
        <dbReference type="EMBL" id="KKF94643.1"/>
    </source>
</evidence>
<evidence type="ECO:0000256" key="2">
    <source>
        <dbReference type="ARBA" id="ARBA00001941"/>
    </source>
</evidence>
<dbReference type="PANTHER" id="PTHR46471:SF2">
    <property type="entry name" value="CHITIN DEACETYLASE-RELATED"/>
    <property type="match status" value="1"/>
</dbReference>
<evidence type="ECO:0000256" key="13">
    <source>
        <dbReference type="ARBA" id="ARBA00023295"/>
    </source>
</evidence>
<feature type="domain" description="Chitin-binding type-1" evidence="18">
    <location>
        <begin position="343"/>
        <end position="386"/>
    </location>
</feature>
<dbReference type="CDD" id="cd11618">
    <property type="entry name" value="ChtBD1_1"/>
    <property type="match status" value="5"/>
</dbReference>
<dbReference type="InterPro" id="IPR001223">
    <property type="entry name" value="Glyco_hydro18_cat"/>
</dbReference>
<dbReference type="InterPro" id="IPR001579">
    <property type="entry name" value="Glyco_hydro_18_chit_AS"/>
</dbReference>
<feature type="domain" description="Chitin-binding type-1" evidence="18">
    <location>
        <begin position="425"/>
        <end position="468"/>
    </location>
</feature>
<name>A0A0F8BQ26_CERFI</name>
<dbReference type="PANTHER" id="PTHR46471">
    <property type="entry name" value="CHITIN DEACETYLASE"/>
    <property type="match status" value="1"/>
</dbReference>
<dbReference type="Proteomes" id="UP000034841">
    <property type="component" value="Unassembled WGS sequence"/>
</dbReference>
<organism evidence="20 21">
    <name type="scientific">Ceratocystis fimbriata f. sp. platani</name>
    <dbReference type="NCBI Taxonomy" id="88771"/>
    <lineage>
        <taxon>Eukaryota</taxon>
        <taxon>Fungi</taxon>
        <taxon>Dikarya</taxon>
        <taxon>Ascomycota</taxon>
        <taxon>Pezizomycotina</taxon>
        <taxon>Sordariomycetes</taxon>
        <taxon>Hypocreomycetidae</taxon>
        <taxon>Microascales</taxon>
        <taxon>Ceratocystidaceae</taxon>
        <taxon>Ceratocystis</taxon>
    </lineage>
</organism>
<sequence>MWATTAAAAAAGGTAPGLGTYNALSTGDYKPASTGAHKAVSTGSRSPCKPPPITESYDPARYIMYFDQWHTSVLPDKATTAGITHVIMAFAEPLVFTTDPIGEYKPHMELAKVREMFDENVKISMAVGGWGFLVGFREGARTPESRALYAKNIAATVENLGYDGVDIDWEYPGGNGEDYKQVSNDESEVETYPLLLAEIKKAIGDKELSIAVPGLERDMMAYTPEKVVAINAVVDYVNVMTYDFINRRDAVSGHHSSIKDSLAAIDAYIKRGFPSSKLNLGIGFYAKYFTLQDPKSCTQAIGCPLVLAERDDGGDTGTSGVRTFEASSFPVFVDRSKLVLSPNTKCGGSTGYTCGEKSCCSQWGFCGNTPDHCATGCQPDFGHCGAFPESNEVSDKATTEKVSGTSEASKEDEVPKTAKLTPSPDGSCGSKTGFTCTGNNCCSQSGWCGATSDYCGTGCQTGFGLCDSDATSPAKSSDAPKEAPKEAEAPKTAELAPSPDGSCGGKTGFTCTGNNCCSQSGWCGATSDHCGTGCQTGFGLCDSDAPKEAPKEDKAPKTAELTPSPNGSCGGKTGFTCTGNNCCSQWGWCGNTADFCGTGCQTGFGLCDSDATSPSKSSDAPKEDKAPKTAELKLSPDGSCGGENGYTCTGSNCCSQSGWCGATSDHCGTGCQPGFGRCDTLSPTLKPRTAAKPKSMVKSRAQKSVAQSFQEAFENGIEDVENGGQWYVDLETGLFWTWDTPALVERKFTEIIAARRLGGIMAWSVGEDSYDWRLVRAMQKGVENMNSANQA</sequence>
<gene>
    <name evidence="20" type="primary">CTS1_1</name>
    <name evidence="20" type="ORF">CFO_g2996</name>
</gene>
<keyword evidence="9 16" id="KW-0378">Hydrolase</keyword>
<comment type="caution">
    <text evidence="15">Lacks conserved residue(s) required for the propagation of feature annotation.</text>
</comment>
<feature type="region of interest" description="Disordered" evidence="17">
    <location>
        <begin position="395"/>
        <end position="428"/>
    </location>
</feature>
<feature type="domain" description="Chitin-binding type-1" evidence="18">
    <location>
        <begin position="500"/>
        <end position="543"/>
    </location>
</feature>
<reference evidence="20 21" key="1">
    <citation type="submission" date="2015-04" db="EMBL/GenBank/DDBJ databases">
        <title>Genome sequence of Ceratocystis platani, a major pathogen of plane trees.</title>
        <authorList>
            <person name="Belbahri L."/>
        </authorList>
    </citation>
    <scope>NUCLEOTIDE SEQUENCE [LARGE SCALE GENOMIC DNA]</scope>
    <source>
        <strain evidence="20 21">CFO</strain>
    </source>
</reference>
<dbReference type="PROSITE" id="PS01095">
    <property type="entry name" value="GH18_1"/>
    <property type="match status" value="1"/>
</dbReference>
<keyword evidence="6 15" id="KW-0147">Chitin-binding</keyword>
<dbReference type="GO" id="GO:0000272">
    <property type="term" value="P:polysaccharide catabolic process"/>
    <property type="evidence" value="ECO:0007669"/>
    <property type="project" value="UniProtKB-KW"/>
</dbReference>
<evidence type="ECO:0000256" key="17">
    <source>
        <dbReference type="SAM" id="MobiDB-lite"/>
    </source>
</evidence>
<dbReference type="InterPro" id="IPR017853">
    <property type="entry name" value="GH"/>
</dbReference>
<dbReference type="GO" id="GO:0046872">
    <property type="term" value="F:metal ion binding"/>
    <property type="evidence" value="ECO:0007669"/>
    <property type="project" value="UniProtKB-KW"/>
</dbReference>
<dbReference type="GO" id="GO:0005576">
    <property type="term" value="C:extracellular region"/>
    <property type="evidence" value="ECO:0007669"/>
    <property type="project" value="UniProtKB-SubCell"/>
</dbReference>
<feature type="disulfide bond" evidence="15">
    <location>
        <begin position="359"/>
        <end position="373"/>
    </location>
</feature>
<dbReference type="EMBL" id="LBBL01000145">
    <property type="protein sequence ID" value="KKF94643.1"/>
    <property type="molecule type" value="Genomic_DNA"/>
</dbReference>
<feature type="disulfide bond" evidence="15">
    <location>
        <begin position="441"/>
        <end position="455"/>
    </location>
</feature>
<keyword evidence="7" id="KW-0479">Metal-binding</keyword>
<dbReference type="SMART" id="SM00636">
    <property type="entry name" value="Glyco_18"/>
    <property type="match status" value="1"/>
</dbReference>
<evidence type="ECO:0000256" key="5">
    <source>
        <dbReference type="ARBA" id="ARBA00022525"/>
    </source>
</evidence>
<evidence type="ECO:0000256" key="9">
    <source>
        <dbReference type="ARBA" id="ARBA00022801"/>
    </source>
</evidence>
<accession>A0A0F8BQ26</accession>
<dbReference type="EC" id="3.2.1.14" evidence="4"/>
<dbReference type="InterPro" id="IPR001002">
    <property type="entry name" value="Chitin-bd_1"/>
</dbReference>
<keyword evidence="15" id="KW-1015">Disulfide bond</keyword>
<dbReference type="SUPFAM" id="SSF57016">
    <property type="entry name" value="Plant lectins/antimicrobial peptides"/>
    <property type="match status" value="5"/>
</dbReference>
<evidence type="ECO:0000256" key="14">
    <source>
        <dbReference type="ARBA" id="ARBA00023326"/>
    </source>
</evidence>
<feature type="disulfide bond" evidence="15">
    <location>
        <begin position="582"/>
        <end position="596"/>
    </location>
</feature>
<dbReference type="PROSITE" id="PS50941">
    <property type="entry name" value="CHIT_BIND_I_2"/>
    <property type="match status" value="5"/>
</dbReference>
<dbReference type="GO" id="GO:0006032">
    <property type="term" value="P:chitin catabolic process"/>
    <property type="evidence" value="ECO:0007669"/>
    <property type="project" value="UniProtKB-KW"/>
</dbReference>
<comment type="subcellular location">
    <subcellularLocation>
        <location evidence="3">Secreted</location>
    </subcellularLocation>
</comment>
<feature type="compositionally biased region" description="Basic and acidic residues" evidence="17">
    <location>
        <begin position="478"/>
        <end position="491"/>
    </location>
</feature>
<evidence type="ECO:0000256" key="15">
    <source>
        <dbReference type="PROSITE-ProRule" id="PRU00261"/>
    </source>
</evidence>
<feature type="disulfide bond" evidence="15">
    <location>
        <begin position="354"/>
        <end position="366"/>
    </location>
</feature>